<evidence type="ECO:0000256" key="1">
    <source>
        <dbReference type="SAM" id="MobiDB-lite"/>
    </source>
</evidence>
<keyword evidence="3" id="KW-1185">Reference proteome</keyword>
<comment type="caution">
    <text evidence="2">The sequence shown here is derived from an EMBL/GenBank/DDBJ whole genome shotgun (WGS) entry which is preliminary data.</text>
</comment>
<dbReference type="AlphaFoldDB" id="A0AAV6ZMB5"/>
<organism evidence="2 3">
    <name type="scientific">Engystomops pustulosus</name>
    <name type="common">Tungara frog</name>
    <name type="synonym">Physalaemus pustulosus</name>
    <dbReference type="NCBI Taxonomy" id="76066"/>
    <lineage>
        <taxon>Eukaryota</taxon>
        <taxon>Metazoa</taxon>
        <taxon>Chordata</taxon>
        <taxon>Craniata</taxon>
        <taxon>Vertebrata</taxon>
        <taxon>Euteleostomi</taxon>
        <taxon>Amphibia</taxon>
        <taxon>Batrachia</taxon>
        <taxon>Anura</taxon>
        <taxon>Neobatrachia</taxon>
        <taxon>Hyloidea</taxon>
        <taxon>Leptodactylidae</taxon>
        <taxon>Leiuperinae</taxon>
        <taxon>Engystomops</taxon>
    </lineage>
</organism>
<proteinExistence type="predicted"/>
<evidence type="ECO:0000313" key="3">
    <source>
        <dbReference type="Proteomes" id="UP000824782"/>
    </source>
</evidence>
<gene>
    <name evidence="2" type="ORF">GDO81_026014</name>
</gene>
<evidence type="ECO:0000313" key="2">
    <source>
        <dbReference type="EMBL" id="KAG8550426.1"/>
    </source>
</evidence>
<dbReference type="EMBL" id="WNYA01000056">
    <property type="protein sequence ID" value="KAG8550426.1"/>
    <property type="molecule type" value="Genomic_DNA"/>
</dbReference>
<protein>
    <submittedName>
        <fullName evidence="2">Uncharacterized protein</fullName>
    </submittedName>
</protein>
<accession>A0AAV6ZMB5</accession>
<dbReference type="Proteomes" id="UP000824782">
    <property type="component" value="Unassembled WGS sequence"/>
</dbReference>
<feature type="region of interest" description="Disordered" evidence="1">
    <location>
        <begin position="1"/>
        <end position="67"/>
    </location>
</feature>
<reference evidence="2" key="1">
    <citation type="thesis" date="2020" institute="ProQuest LLC" country="789 East Eisenhower Parkway, Ann Arbor, MI, USA">
        <title>Comparative Genomics and Chromosome Evolution.</title>
        <authorList>
            <person name="Mudd A.B."/>
        </authorList>
    </citation>
    <scope>NUCLEOTIDE SEQUENCE</scope>
    <source>
        <strain evidence="2">237g6f4</strain>
        <tissue evidence="2">Blood</tissue>
    </source>
</reference>
<name>A0AAV6ZMB5_ENGPU</name>
<sequence length="67" mass="6785">MRIEAQEQLHSGVRSMTGSPGRHSHPAPGPAAAGSREAHVPPSTPLPTPLERSGAEPPGGPSGLMSN</sequence>